<dbReference type="EMBL" id="JANUAE010000004">
    <property type="protein sequence ID" value="MCS3709770.1"/>
    <property type="molecule type" value="Genomic_DNA"/>
</dbReference>
<dbReference type="AlphaFoldDB" id="A0A9X2Q464"/>
<protein>
    <submittedName>
        <fullName evidence="1">Uncharacterized protein</fullName>
    </submittedName>
</protein>
<dbReference type="Proteomes" id="UP001155057">
    <property type="component" value="Unassembled WGS sequence"/>
</dbReference>
<dbReference type="RefSeq" id="WP_259123608.1">
    <property type="nucleotide sequence ID" value="NZ_JANTZO010000005.1"/>
</dbReference>
<organism evidence="1 2">
    <name type="scientific">Salinibacter ruber</name>
    <dbReference type="NCBI Taxonomy" id="146919"/>
    <lineage>
        <taxon>Bacteria</taxon>
        <taxon>Pseudomonadati</taxon>
        <taxon>Rhodothermota</taxon>
        <taxon>Rhodothermia</taxon>
        <taxon>Rhodothermales</taxon>
        <taxon>Salinibacteraceae</taxon>
        <taxon>Salinibacter</taxon>
    </lineage>
</organism>
<accession>A0A9X2Q464</accession>
<sequence length="164" mass="18131">MCASTGSDLREGESLRRTVETVLAVVVSTHGYRCGRQAYGQCAKAAREVQRRLAGVPSYRVEVKVTDVPDRCPWSDDVQRPDHPRFVWHYVLAVPGVGIADPTGSQFGRRAPRLLEDVPPWWTLVRTVKSSPAATPRSDISIRFDSGDPVGAQWAFEKLLEGGQ</sequence>
<proteinExistence type="predicted"/>
<gene>
    <name evidence="1" type="ORF">GGP61_001374</name>
</gene>
<evidence type="ECO:0000313" key="1">
    <source>
        <dbReference type="EMBL" id="MCS3709770.1"/>
    </source>
</evidence>
<name>A0A9X2Q464_9BACT</name>
<reference evidence="1" key="1">
    <citation type="submission" date="2022-08" db="EMBL/GenBank/DDBJ databases">
        <title>Genomic Encyclopedia of Type Strains, Phase V (KMG-V): Genome sequencing to study the core and pangenomes of soil and plant-associated prokaryotes.</title>
        <authorList>
            <person name="Whitman W."/>
        </authorList>
    </citation>
    <scope>NUCLEOTIDE SEQUENCE</scope>
    <source>
        <strain evidence="1">SP3049</strain>
    </source>
</reference>
<evidence type="ECO:0000313" key="2">
    <source>
        <dbReference type="Proteomes" id="UP001155057"/>
    </source>
</evidence>
<comment type="caution">
    <text evidence="1">The sequence shown here is derived from an EMBL/GenBank/DDBJ whole genome shotgun (WGS) entry which is preliminary data.</text>
</comment>